<gene>
    <name evidence="1" type="ORF">NQ314_015585</name>
</gene>
<dbReference type="EMBL" id="JANEYF010004319">
    <property type="protein sequence ID" value="KAJ8931512.1"/>
    <property type="molecule type" value="Genomic_DNA"/>
</dbReference>
<dbReference type="Gene3D" id="1.10.510.10">
    <property type="entry name" value="Transferase(Phosphotransferase) domain 1"/>
    <property type="match status" value="1"/>
</dbReference>
<evidence type="ECO:0000313" key="2">
    <source>
        <dbReference type="Proteomes" id="UP001162156"/>
    </source>
</evidence>
<keyword evidence="2" id="KW-1185">Reference proteome</keyword>
<dbReference type="SUPFAM" id="SSF56112">
    <property type="entry name" value="Protein kinase-like (PK-like)"/>
    <property type="match status" value="1"/>
</dbReference>
<dbReference type="Proteomes" id="UP001162156">
    <property type="component" value="Unassembled WGS sequence"/>
</dbReference>
<organism evidence="1 2">
    <name type="scientific">Rhamnusium bicolor</name>
    <dbReference type="NCBI Taxonomy" id="1586634"/>
    <lineage>
        <taxon>Eukaryota</taxon>
        <taxon>Metazoa</taxon>
        <taxon>Ecdysozoa</taxon>
        <taxon>Arthropoda</taxon>
        <taxon>Hexapoda</taxon>
        <taxon>Insecta</taxon>
        <taxon>Pterygota</taxon>
        <taxon>Neoptera</taxon>
        <taxon>Endopterygota</taxon>
        <taxon>Coleoptera</taxon>
        <taxon>Polyphaga</taxon>
        <taxon>Cucujiformia</taxon>
        <taxon>Chrysomeloidea</taxon>
        <taxon>Cerambycidae</taxon>
        <taxon>Lepturinae</taxon>
        <taxon>Rhagiini</taxon>
        <taxon>Rhamnusium</taxon>
    </lineage>
</organism>
<proteinExistence type="predicted"/>
<evidence type="ECO:0000313" key="1">
    <source>
        <dbReference type="EMBL" id="KAJ8931512.1"/>
    </source>
</evidence>
<comment type="caution">
    <text evidence="1">The sequence shown here is derived from an EMBL/GenBank/DDBJ whole genome shotgun (WGS) entry which is preliminary data.</text>
</comment>
<name>A0AAV8WZ60_9CUCU</name>
<protein>
    <submittedName>
        <fullName evidence="1">Uncharacterized protein</fullName>
    </submittedName>
</protein>
<reference evidence="1" key="1">
    <citation type="journal article" date="2023" name="Insect Mol. Biol.">
        <title>Genome sequencing provides insights into the evolution of gene families encoding plant cell wall-degrading enzymes in longhorned beetles.</title>
        <authorList>
            <person name="Shin N.R."/>
            <person name="Okamura Y."/>
            <person name="Kirsch R."/>
            <person name="Pauchet Y."/>
        </authorList>
    </citation>
    <scope>NUCLEOTIDE SEQUENCE</scope>
    <source>
        <strain evidence="1">RBIC_L_NR</strain>
    </source>
</reference>
<dbReference type="AlphaFoldDB" id="A0AAV8WZ60"/>
<sequence>MSELPGDLKEIIESCLNILPKDRPTCEELFEKDIFNQYKNTLATNKSNTYEPFEIFTINELYHWWQLAGGDVLQELKKQGLIRSSPPILSLPQ</sequence>
<accession>A0AAV8WZ60</accession>
<dbReference type="InterPro" id="IPR011009">
    <property type="entry name" value="Kinase-like_dom_sf"/>
</dbReference>